<protein>
    <submittedName>
        <fullName evidence="1">Uncharacterized protein</fullName>
    </submittedName>
</protein>
<dbReference type="AlphaFoldDB" id="U4LQ46"/>
<evidence type="ECO:0000313" key="1">
    <source>
        <dbReference type="EMBL" id="CCX17390.1"/>
    </source>
</evidence>
<dbReference type="Proteomes" id="UP000018144">
    <property type="component" value="Unassembled WGS sequence"/>
</dbReference>
<gene>
    <name evidence="1" type="ORF">PCON_04394</name>
</gene>
<keyword evidence="2" id="KW-1185">Reference proteome</keyword>
<accession>U4LQ46</accession>
<proteinExistence type="predicted"/>
<sequence>MNIEQFFIAVSKVTLH</sequence>
<reference evidence="1 2" key="1">
    <citation type="journal article" date="2013" name="PLoS Genet.">
        <title>The genome and development-dependent transcriptomes of Pyronema confluens: a window into fungal evolution.</title>
        <authorList>
            <person name="Traeger S."/>
            <person name="Altegoer F."/>
            <person name="Freitag M."/>
            <person name="Gabaldon T."/>
            <person name="Kempken F."/>
            <person name="Kumar A."/>
            <person name="Marcet-Houben M."/>
            <person name="Poggeler S."/>
            <person name="Stajich J.E."/>
            <person name="Nowrousian M."/>
        </authorList>
    </citation>
    <scope>NUCLEOTIDE SEQUENCE [LARGE SCALE GENOMIC DNA]</scope>
    <source>
        <strain evidence="2">CBS 100304</strain>
        <tissue evidence="1">Vegetative mycelium</tissue>
    </source>
</reference>
<name>U4LQ46_PYROM</name>
<evidence type="ECO:0000313" key="2">
    <source>
        <dbReference type="Proteomes" id="UP000018144"/>
    </source>
</evidence>
<dbReference type="EMBL" id="HF936641">
    <property type="protein sequence ID" value="CCX17390.1"/>
    <property type="molecule type" value="Genomic_DNA"/>
</dbReference>
<organism evidence="1 2">
    <name type="scientific">Pyronema omphalodes (strain CBS 100304)</name>
    <name type="common">Pyronema confluens</name>
    <dbReference type="NCBI Taxonomy" id="1076935"/>
    <lineage>
        <taxon>Eukaryota</taxon>
        <taxon>Fungi</taxon>
        <taxon>Dikarya</taxon>
        <taxon>Ascomycota</taxon>
        <taxon>Pezizomycotina</taxon>
        <taxon>Pezizomycetes</taxon>
        <taxon>Pezizales</taxon>
        <taxon>Pyronemataceae</taxon>
        <taxon>Pyronema</taxon>
    </lineage>
</organism>